<dbReference type="Proteomes" id="UP000447434">
    <property type="component" value="Chromosome 13"/>
</dbReference>
<name>A0A6A4PHC9_LUPAL</name>
<keyword evidence="4 6" id="KW-0964">Secreted</keyword>
<dbReference type="GO" id="GO:0005576">
    <property type="term" value="C:extracellular region"/>
    <property type="evidence" value="ECO:0007669"/>
    <property type="project" value="UniProtKB-SubCell"/>
</dbReference>
<gene>
    <name evidence="7" type="ORF">Lalb_Chr13g0292181</name>
</gene>
<keyword evidence="3 6" id="KW-0713">Self-incompatibility</keyword>
<keyword evidence="5 6" id="KW-0732">Signal</keyword>
<dbReference type="GO" id="GO:0060320">
    <property type="term" value="P:rejection of self pollen"/>
    <property type="evidence" value="ECO:0007669"/>
    <property type="project" value="UniProtKB-KW"/>
</dbReference>
<evidence type="ECO:0000256" key="5">
    <source>
        <dbReference type="ARBA" id="ARBA00022729"/>
    </source>
</evidence>
<dbReference type="PANTHER" id="PTHR31232">
    <property type="match status" value="1"/>
</dbReference>
<comment type="similarity">
    <text evidence="2 6">Belongs to the plant self-incompatibility (S1) protein family.</text>
</comment>
<evidence type="ECO:0000256" key="4">
    <source>
        <dbReference type="ARBA" id="ARBA00022525"/>
    </source>
</evidence>
<feature type="chain" id="PRO_5025715180" description="S-protein homolog" evidence="6">
    <location>
        <begin position="24"/>
        <end position="137"/>
    </location>
</feature>
<dbReference type="Pfam" id="PF05938">
    <property type="entry name" value="Self-incomp_S1"/>
    <property type="match status" value="1"/>
</dbReference>
<protein>
    <recommendedName>
        <fullName evidence="6">S-protein homolog</fullName>
    </recommendedName>
</protein>
<evidence type="ECO:0000256" key="2">
    <source>
        <dbReference type="ARBA" id="ARBA00005581"/>
    </source>
</evidence>
<proteinExistence type="inferred from homology"/>
<keyword evidence="8" id="KW-1185">Reference proteome</keyword>
<feature type="signal peptide" evidence="6">
    <location>
        <begin position="1"/>
        <end position="23"/>
    </location>
</feature>
<evidence type="ECO:0000313" key="8">
    <source>
        <dbReference type="Proteomes" id="UP000447434"/>
    </source>
</evidence>
<evidence type="ECO:0000256" key="3">
    <source>
        <dbReference type="ARBA" id="ARBA00022471"/>
    </source>
</evidence>
<dbReference type="EMBL" id="WOCE01000013">
    <property type="protein sequence ID" value="KAE9600925.1"/>
    <property type="molecule type" value="Genomic_DNA"/>
</dbReference>
<dbReference type="InterPro" id="IPR010264">
    <property type="entry name" value="Self-incomp_S1"/>
</dbReference>
<dbReference type="AlphaFoldDB" id="A0A6A4PHC9"/>
<sequence>MVISSSHILFLSLLLLSPLMVVSHFWTVFTYRHIYIRNDLGNGTLLTIHCKDQHNDLGIQKLNYKEEFKFQFKPNLWVATFYFCGLTWDRKLHLLAAFDEKRDAHFCKDLKWSVTKYQTCLFNCDTQKYDSCDRYNY</sequence>
<accession>A0A6A4PHC9</accession>
<evidence type="ECO:0000313" key="7">
    <source>
        <dbReference type="EMBL" id="KAE9600925.1"/>
    </source>
</evidence>
<evidence type="ECO:0000256" key="6">
    <source>
        <dbReference type="RuleBase" id="RU367044"/>
    </source>
</evidence>
<evidence type="ECO:0000256" key="1">
    <source>
        <dbReference type="ARBA" id="ARBA00004613"/>
    </source>
</evidence>
<comment type="subcellular location">
    <subcellularLocation>
        <location evidence="1 6">Secreted</location>
    </subcellularLocation>
</comment>
<reference evidence="8" key="1">
    <citation type="journal article" date="2020" name="Nat. Commun.">
        <title>Genome sequence of the cluster root forming white lupin.</title>
        <authorList>
            <person name="Hufnagel B."/>
            <person name="Marques A."/>
            <person name="Soriano A."/>
            <person name="Marques L."/>
            <person name="Divol F."/>
            <person name="Doumas P."/>
            <person name="Sallet E."/>
            <person name="Mancinotti D."/>
            <person name="Carrere S."/>
            <person name="Marande W."/>
            <person name="Arribat S."/>
            <person name="Keller J."/>
            <person name="Huneau C."/>
            <person name="Blein T."/>
            <person name="Aime D."/>
            <person name="Laguerre M."/>
            <person name="Taylor J."/>
            <person name="Schubert V."/>
            <person name="Nelson M."/>
            <person name="Geu-Flores F."/>
            <person name="Crespi M."/>
            <person name="Gallardo-Guerrero K."/>
            <person name="Delaux P.-M."/>
            <person name="Salse J."/>
            <person name="Berges H."/>
            <person name="Guyot R."/>
            <person name="Gouzy J."/>
            <person name="Peret B."/>
        </authorList>
    </citation>
    <scope>NUCLEOTIDE SEQUENCE [LARGE SCALE GENOMIC DNA]</scope>
    <source>
        <strain evidence="8">cv. Amiga</strain>
    </source>
</reference>
<dbReference type="PANTHER" id="PTHR31232:SF149">
    <property type="entry name" value="S-PROTEIN HOMOLOG"/>
    <property type="match status" value="1"/>
</dbReference>
<organism evidence="7 8">
    <name type="scientific">Lupinus albus</name>
    <name type="common">White lupine</name>
    <name type="synonym">Lupinus termis</name>
    <dbReference type="NCBI Taxonomy" id="3870"/>
    <lineage>
        <taxon>Eukaryota</taxon>
        <taxon>Viridiplantae</taxon>
        <taxon>Streptophyta</taxon>
        <taxon>Embryophyta</taxon>
        <taxon>Tracheophyta</taxon>
        <taxon>Spermatophyta</taxon>
        <taxon>Magnoliopsida</taxon>
        <taxon>eudicotyledons</taxon>
        <taxon>Gunneridae</taxon>
        <taxon>Pentapetalae</taxon>
        <taxon>rosids</taxon>
        <taxon>fabids</taxon>
        <taxon>Fabales</taxon>
        <taxon>Fabaceae</taxon>
        <taxon>Papilionoideae</taxon>
        <taxon>50 kb inversion clade</taxon>
        <taxon>genistoids sensu lato</taxon>
        <taxon>core genistoids</taxon>
        <taxon>Genisteae</taxon>
        <taxon>Lupinus</taxon>
    </lineage>
</organism>
<dbReference type="OrthoDB" id="1135970at2759"/>
<comment type="caution">
    <text evidence="7">The sequence shown here is derived from an EMBL/GenBank/DDBJ whole genome shotgun (WGS) entry which is preliminary data.</text>
</comment>